<evidence type="ECO:0000313" key="6">
    <source>
        <dbReference type="EMBL" id="XDO02182.1"/>
    </source>
</evidence>
<gene>
    <name evidence="6" type="ORF">FloV-SA2_00364</name>
</gene>
<evidence type="ECO:0000256" key="4">
    <source>
        <dbReference type="ARBA" id="ARBA00023235"/>
    </source>
</evidence>
<dbReference type="Gene3D" id="3.40.50.720">
    <property type="entry name" value="NAD(P)-binding Rossmann-like Domain"/>
    <property type="match status" value="1"/>
</dbReference>
<dbReference type="GO" id="GO:0016853">
    <property type="term" value="F:isomerase activity"/>
    <property type="evidence" value="ECO:0007669"/>
    <property type="project" value="UniProtKB-KW"/>
</dbReference>
<evidence type="ECO:0000259" key="5">
    <source>
        <dbReference type="Pfam" id="PF01370"/>
    </source>
</evidence>
<evidence type="ECO:0000256" key="3">
    <source>
        <dbReference type="ARBA" id="ARBA00023002"/>
    </source>
</evidence>
<dbReference type="HAMAP" id="MF_00956">
    <property type="entry name" value="GDP_fucose_synth"/>
    <property type="match status" value="1"/>
</dbReference>
<accession>A0AB39J8S4</accession>
<dbReference type="PANTHER" id="PTHR43238:SF1">
    <property type="entry name" value="GDP-L-FUCOSE SYNTHASE"/>
    <property type="match status" value="1"/>
</dbReference>
<reference evidence="6" key="1">
    <citation type="submission" date="2024-03" db="EMBL/GenBank/DDBJ databases">
        <title>Eukaryotic viruses encode the ribosomal protein eL40.</title>
        <authorList>
            <person name="Thomy J."/>
            <person name="Schvarcz C.R."/>
            <person name="McBeain K.A."/>
            <person name="Edwards K.F."/>
            <person name="Steward G.F."/>
        </authorList>
    </citation>
    <scope>NUCLEOTIDE SEQUENCE</scope>
    <source>
        <strain evidence="6">FloV-SA2</strain>
    </source>
</reference>
<protein>
    <submittedName>
        <fullName evidence="6">Gdp-L-Fucose Synthetase</fullName>
    </submittedName>
</protein>
<organism evidence="6">
    <name type="scientific">Florenciella sp. virus SA2</name>
    <dbReference type="NCBI Taxonomy" id="3240092"/>
    <lineage>
        <taxon>Viruses</taxon>
    </lineage>
</organism>
<dbReference type="CDD" id="cd05239">
    <property type="entry name" value="GDP_FS_SDR_e"/>
    <property type="match status" value="1"/>
</dbReference>
<name>A0AB39J8S4_9VIRU</name>
<evidence type="ECO:0000256" key="2">
    <source>
        <dbReference type="ARBA" id="ARBA00022857"/>
    </source>
</evidence>
<dbReference type="PANTHER" id="PTHR43238">
    <property type="entry name" value="GDP-L-FUCOSE SYNTHASE"/>
    <property type="match status" value="1"/>
</dbReference>
<proteinExistence type="inferred from homology"/>
<dbReference type="InterPro" id="IPR036291">
    <property type="entry name" value="NAD(P)-bd_dom_sf"/>
</dbReference>
<dbReference type="Pfam" id="PF01370">
    <property type="entry name" value="Epimerase"/>
    <property type="match status" value="1"/>
</dbReference>
<dbReference type="EMBL" id="PP542043">
    <property type="protein sequence ID" value="XDO02182.1"/>
    <property type="molecule type" value="Genomic_DNA"/>
</dbReference>
<dbReference type="InterPro" id="IPR028614">
    <property type="entry name" value="GDP_fucose/colitose_synth"/>
</dbReference>
<keyword evidence="4" id="KW-0413">Isomerase</keyword>
<keyword evidence="2" id="KW-0521">NADP</keyword>
<comment type="similarity">
    <text evidence="1">Belongs to the NAD(P)-dependent epimerase/dehydratase family. Fucose synthase subfamily.</text>
</comment>
<dbReference type="InterPro" id="IPR001509">
    <property type="entry name" value="Epimerase_deHydtase"/>
</dbReference>
<feature type="domain" description="NAD-dependent epimerase/dehydratase" evidence="5">
    <location>
        <begin position="4"/>
        <end position="229"/>
    </location>
</feature>
<sequence>MKTVIVTGGSGLVGKAIQNILDKNEETNYNYIFVSSKDVDLTDYNSTLKYFKEKQPFYVIHLAAYVGGLFKNMNYKVDMYEKNISMNNNVLKCSHEVGVKKVVSCLSTCIFPDKTKYPINEQMLHDGPPHFSNDAYAYAKRMLEVQSKAYQEQYNDNFICVIPTNIYGEHDNYSLEDGHVIPSLIHRCYLSKKENTNFVVRGTGRPLRQFIYSKDLAKLILWTLFEYDKLDTIILSVSETDEVSIKDVAYEIAKNYDYSHKIVFDDTYSDGQYKKTADNNKLIGLNKNIKFTPIKEGIKNSVEWFNHNYPNVRY</sequence>
<dbReference type="Gene3D" id="3.90.25.10">
    <property type="entry name" value="UDP-galactose 4-epimerase, domain 1"/>
    <property type="match status" value="1"/>
</dbReference>
<evidence type="ECO:0000256" key="1">
    <source>
        <dbReference type="ARBA" id="ARBA00005959"/>
    </source>
</evidence>
<dbReference type="SUPFAM" id="SSF51735">
    <property type="entry name" value="NAD(P)-binding Rossmann-fold domains"/>
    <property type="match status" value="1"/>
</dbReference>
<keyword evidence="3" id="KW-0560">Oxidoreductase</keyword>
<dbReference type="GO" id="GO:0050577">
    <property type="term" value="F:GDP-L-fucose synthase activity"/>
    <property type="evidence" value="ECO:0007669"/>
    <property type="project" value="TreeGrafter"/>
</dbReference>